<keyword evidence="2" id="KW-1015">Disulfide bond</keyword>
<dbReference type="Gene3D" id="1.20.140.40">
    <property type="entry name" value="Invertase/pectin methylesterase inhibitor family protein"/>
    <property type="match status" value="1"/>
</dbReference>
<feature type="domain" description="Pectinesterase inhibitor" evidence="5">
    <location>
        <begin position="20"/>
        <end position="171"/>
    </location>
</feature>
<reference evidence="6 7" key="1">
    <citation type="submission" date="2012-08" db="EMBL/GenBank/DDBJ databases">
        <title>Oryza genome evolution.</title>
        <authorList>
            <person name="Wing R.A."/>
        </authorList>
    </citation>
    <scope>NUCLEOTIDE SEQUENCE</scope>
</reference>
<name>A0A0D9X6Y4_9ORYZ</name>
<dbReference type="InterPro" id="IPR035513">
    <property type="entry name" value="Invertase/methylesterase_inhib"/>
</dbReference>
<sequence>MRSSVALVILAITVVALSSAVHADVPGTCKAAVGIDNRINKDLCVSVLGSYRHSEDEDTWGLAKIAAIFGIRNAKNTIVDIKGLLAKPGTDAKMKAALGQCQELYSSICFSFAKAHTNIEERDYAHGKAMVQEAITLAHQCNNVFVKIAIPPPLVHHSWYLVQMAIICTAITNLIK</sequence>
<evidence type="ECO:0000259" key="5">
    <source>
        <dbReference type="SMART" id="SM00856"/>
    </source>
</evidence>
<dbReference type="NCBIfam" id="TIGR01614">
    <property type="entry name" value="PME_inhib"/>
    <property type="match status" value="1"/>
</dbReference>
<dbReference type="Proteomes" id="UP000032180">
    <property type="component" value="Chromosome 8"/>
</dbReference>
<dbReference type="PANTHER" id="PTHR35357">
    <property type="entry name" value="OS02G0537100 PROTEIN"/>
    <property type="match status" value="1"/>
</dbReference>
<keyword evidence="1 4" id="KW-0732">Signal</keyword>
<dbReference type="AlphaFoldDB" id="A0A0D9X6Y4"/>
<reference evidence="7" key="2">
    <citation type="submission" date="2013-12" db="EMBL/GenBank/DDBJ databases">
        <authorList>
            <person name="Yu Y."/>
            <person name="Lee S."/>
            <person name="de Baynast K."/>
            <person name="Wissotski M."/>
            <person name="Liu L."/>
            <person name="Talag J."/>
            <person name="Goicoechea J."/>
            <person name="Angelova A."/>
            <person name="Jetty R."/>
            <person name="Kudrna D."/>
            <person name="Golser W."/>
            <person name="Rivera L."/>
            <person name="Zhang J."/>
            <person name="Wing R."/>
        </authorList>
    </citation>
    <scope>NUCLEOTIDE SEQUENCE</scope>
</reference>
<dbReference type="HOGENOM" id="CLU_033761_2_1_1"/>
<dbReference type="EnsemblPlants" id="LPERR08G09650.1">
    <property type="protein sequence ID" value="LPERR08G09650.1"/>
    <property type="gene ID" value="LPERR08G09650"/>
</dbReference>
<dbReference type="Gramene" id="LPERR08G09650.1">
    <property type="protein sequence ID" value="LPERR08G09650.1"/>
    <property type="gene ID" value="LPERR08G09650"/>
</dbReference>
<protein>
    <recommendedName>
        <fullName evidence="5">Pectinesterase inhibitor domain-containing protein</fullName>
    </recommendedName>
</protein>
<comment type="similarity">
    <text evidence="3">Belongs to the PMEI family.</text>
</comment>
<evidence type="ECO:0000256" key="2">
    <source>
        <dbReference type="ARBA" id="ARBA00023157"/>
    </source>
</evidence>
<reference evidence="6" key="3">
    <citation type="submission" date="2015-04" db="UniProtKB">
        <authorList>
            <consortium name="EnsemblPlants"/>
        </authorList>
    </citation>
    <scope>IDENTIFICATION</scope>
</reference>
<evidence type="ECO:0000313" key="7">
    <source>
        <dbReference type="Proteomes" id="UP000032180"/>
    </source>
</evidence>
<dbReference type="PANTHER" id="PTHR35357:SF13">
    <property type="entry name" value="OS02G0537100 PROTEIN"/>
    <property type="match status" value="1"/>
</dbReference>
<dbReference type="InterPro" id="IPR006501">
    <property type="entry name" value="Pectinesterase_inhib_dom"/>
</dbReference>
<evidence type="ECO:0000256" key="1">
    <source>
        <dbReference type="ARBA" id="ARBA00022729"/>
    </source>
</evidence>
<proteinExistence type="inferred from homology"/>
<dbReference type="STRING" id="77586.A0A0D9X6Y4"/>
<feature type="signal peptide" evidence="4">
    <location>
        <begin position="1"/>
        <end position="23"/>
    </location>
</feature>
<feature type="chain" id="PRO_5002350029" description="Pectinesterase inhibitor domain-containing protein" evidence="4">
    <location>
        <begin position="24"/>
        <end position="176"/>
    </location>
</feature>
<dbReference type="GO" id="GO:0004857">
    <property type="term" value="F:enzyme inhibitor activity"/>
    <property type="evidence" value="ECO:0007669"/>
    <property type="project" value="InterPro"/>
</dbReference>
<keyword evidence="7" id="KW-1185">Reference proteome</keyword>
<organism evidence="6 7">
    <name type="scientific">Leersia perrieri</name>
    <dbReference type="NCBI Taxonomy" id="77586"/>
    <lineage>
        <taxon>Eukaryota</taxon>
        <taxon>Viridiplantae</taxon>
        <taxon>Streptophyta</taxon>
        <taxon>Embryophyta</taxon>
        <taxon>Tracheophyta</taxon>
        <taxon>Spermatophyta</taxon>
        <taxon>Magnoliopsida</taxon>
        <taxon>Liliopsida</taxon>
        <taxon>Poales</taxon>
        <taxon>Poaceae</taxon>
        <taxon>BOP clade</taxon>
        <taxon>Oryzoideae</taxon>
        <taxon>Oryzeae</taxon>
        <taxon>Oryzinae</taxon>
        <taxon>Leersia</taxon>
    </lineage>
</organism>
<accession>A0A0D9X6Y4</accession>
<dbReference type="eggNOG" id="ENOG502R7TC">
    <property type="taxonomic scope" value="Eukaryota"/>
</dbReference>
<dbReference type="SMART" id="SM00856">
    <property type="entry name" value="PMEI"/>
    <property type="match status" value="1"/>
</dbReference>
<evidence type="ECO:0000256" key="4">
    <source>
        <dbReference type="SAM" id="SignalP"/>
    </source>
</evidence>
<evidence type="ECO:0000313" key="6">
    <source>
        <dbReference type="EnsemblPlants" id="LPERR08G09650.1"/>
    </source>
</evidence>
<evidence type="ECO:0000256" key="3">
    <source>
        <dbReference type="ARBA" id="ARBA00038471"/>
    </source>
</evidence>
<dbReference type="SUPFAM" id="SSF101148">
    <property type="entry name" value="Plant invertase/pectin methylesterase inhibitor"/>
    <property type="match status" value="1"/>
</dbReference>
<dbReference type="Pfam" id="PF04043">
    <property type="entry name" value="PMEI"/>
    <property type="match status" value="1"/>
</dbReference>